<dbReference type="PROSITE" id="PS00122">
    <property type="entry name" value="CARBOXYLESTERASE_B_1"/>
    <property type="match status" value="1"/>
</dbReference>
<dbReference type="GO" id="GO:0006581">
    <property type="term" value="P:acetylcholine catabolic process"/>
    <property type="evidence" value="ECO:0007669"/>
    <property type="project" value="TreeGrafter"/>
</dbReference>
<keyword evidence="2" id="KW-0719">Serine esterase</keyword>
<feature type="active site" description="Charge relay system" evidence="5">
    <location>
        <position position="460"/>
    </location>
</feature>
<dbReference type="InterPro" id="IPR000997">
    <property type="entry name" value="Cholinesterase"/>
</dbReference>
<dbReference type="InterPro" id="IPR019819">
    <property type="entry name" value="Carboxylesterase_B_CS"/>
</dbReference>
<dbReference type="InterPro" id="IPR019826">
    <property type="entry name" value="Carboxylesterase_B_AS"/>
</dbReference>
<dbReference type="CDD" id="cd00312">
    <property type="entry name" value="Esterase_lipase"/>
    <property type="match status" value="1"/>
</dbReference>
<evidence type="ECO:0000256" key="6">
    <source>
        <dbReference type="SAM" id="SignalP"/>
    </source>
</evidence>
<feature type="chain" id="PRO_5007329763" evidence="6">
    <location>
        <begin position="26"/>
        <end position="1398"/>
    </location>
</feature>
<keyword evidence="6" id="KW-0732">Signal</keyword>
<feature type="domain" description="Carboxylesterase type B" evidence="7">
    <location>
        <begin position="567"/>
        <end position="681"/>
    </location>
</feature>
<dbReference type="EMBL" id="AZIM01000528">
    <property type="protein sequence ID" value="ETE70564.1"/>
    <property type="molecule type" value="Genomic_DNA"/>
</dbReference>
<organism evidence="8 9">
    <name type="scientific">Ophiophagus hannah</name>
    <name type="common">King cobra</name>
    <name type="synonym">Naja hannah</name>
    <dbReference type="NCBI Taxonomy" id="8665"/>
    <lineage>
        <taxon>Eukaryota</taxon>
        <taxon>Metazoa</taxon>
        <taxon>Chordata</taxon>
        <taxon>Craniata</taxon>
        <taxon>Vertebrata</taxon>
        <taxon>Euteleostomi</taxon>
        <taxon>Lepidosauria</taxon>
        <taxon>Squamata</taxon>
        <taxon>Bifurcata</taxon>
        <taxon>Unidentata</taxon>
        <taxon>Episquamata</taxon>
        <taxon>Toxicofera</taxon>
        <taxon>Serpentes</taxon>
        <taxon>Colubroidea</taxon>
        <taxon>Elapidae</taxon>
        <taxon>Elapinae</taxon>
        <taxon>Ophiophagus</taxon>
    </lineage>
</organism>
<dbReference type="Gene3D" id="3.40.50.1820">
    <property type="entry name" value="alpha/beta hydrolase"/>
    <property type="match status" value="4"/>
</dbReference>
<protein>
    <submittedName>
        <fullName evidence="8">Cholinesterase</fullName>
    </submittedName>
</protein>
<dbReference type="InterPro" id="IPR029058">
    <property type="entry name" value="AB_hydrolase_fold"/>
</dbReference>
<dbReference type="OrthoDB" id="3200163at2759"/>
<evidence type="ECO:0000256" key="5">
    <source>
        <dbReference type="PIRSR" id="PIRSR600997-1"/>
    </source>
</evidence>
<keyword evidence="4" id="KW-1015">Disulfide bond</keyword>
<proteinExistence type="inferred from homology"/>
<dbReference type="InterPro" id="IPR050654">
    <property type="entry name" value="AChE-related_enzymes"/>
</dbReference>
<dbReference type="PROSITE" id="PS00941">
    <property type="entry name" value="CARBOXYLESTERASE_B_2"/>
    <property type="match status" value="1"/>
</dbReference>
<feature type="signal peptide" evidence="6">
    <location>
        <begin position="1"/>
        <end position="25"/>
    </location>
</feature>
<feature type="domain" description="Carboxylesterase type B" evidence="7">
    <location>
        <begin position="32"/>
        <end position="537"/>
    </location>
</feature>
<feature type="active site" description="Charge relay system" evidence="5">
    <location>
        <position position="350"/>
    </location>
</feature>
<dbReference type="PANTHER" id="PTHR43918:SF4">
    <property type="entry name" value="CARBOXYLIC ESTER HYDROLASE"/>
    <property type="match status" value="1"/>
</dbReference>
<reference evidence="8 9" key="1">
    <citation type="journal article" date="2013" name="Proc. Natl. Acad. Sci. U.S.A.">
        <title>The king cobra genome reveals dynamic gene evolution and adaptation in the snake venom system.</title>
        <authorList>
            <person name="Vonk F.J."/>
            <person name="Casewell N.R."/>
            <person name="Henkel C.V."/>
            <person name="Heimberg A.M."/>
            <person name="Jansen H.J."/>
            <person name="McCleary R.J."/>
            <person name="Kerkkamp H.M."/>
            <person name="Vos R.A."/>
            <person name="Guerreiro I."/>
            <person name="Calvete J.J."/>
            <person name="Wuster W."/>
            <person name="Woods A.E."/>
            <person name="Logan J.M."/>
            <person name="Harrison R.A."/>
            <person name="Castoe T.A."/>
            <person name="de Koning A.P."/>
            <person name="Pollock D.D."/>
            <person name="Yandell M."/>
            <person name="Calderon D."/>
            <person name="Renjifo C."/>
            <person name="Currier R.B."/>
            <person name="Salgado D."/>
            <person name="Pla D."/>
            <person name="Sanz L."/>
            <person name="Hyder A.S."/>
            <person name="Ribeiro J.M."/>
            <person name="Arntzen J.W."/>
            <person name="van den Thillart G.E."/>
            <person name="Boetzer M."/>
            <person name="Pirovano W."/>
            <person name="Dirks R.P."/>
            <person name="Spaink H.P."/>
            <person name="Duboule D."/>
            <person name="McGlinn E."/>
            <person name="Kini R.M."/>
            <person name="Richardson M.K."/>
        </authorList>
    </citation>
    <scope>NUCLEOTIDE SEQUENCE</scope>
    <source>
        <tissue evidence="8">Blood</tissue>
    </source>
</reference>
<name>V8P7P1_OPHHA</name>
<feature type="domain" description="Carboxylesterase type B" evidence="7">
    <location>
        <begin position="886"/>
        <end position="1378"/>
    </location>
</feature>
<evidence type="ECO:0000256" key="1">
    <source>
        <dbReference type="ARBA" id="ARBA00005964"/>
    </source>
</evidence>
<dbReference type="Pfam" id="PF00135">
    <property type="entry name" value="COesterase"/>
    <property type="match status" value="4"/>
</dbReference>
<feature type="non-terminal residue" evidence="8">
    <location>
        <position position="1"/>
    </location>
</feature>
<gene>
    <name evidence="8" type="primary">BCHE</name>
    <name evidence="8" type="ORF">L345_03628</name>
</gene>
<keyword evidence="9" id="KW-1185">Reference proteome</keyword>
<dbReference type="ESTHER" id="ophha-v8p7p1.1">
    <property type="family name" value="Cholinesterase-like"/>
</dbReference>
<dbReference type="PANTHER" id="PTHR43918">
    <property type="entry name" value="ACETYLCHOLINESTERASE"/>
    <property type="match status" value="1"/>
</dbReference>
<dbReference type="GO" id="GO:0005615">
    <property type="term" value="C:extracellular space"/>
    <property type="evidence" value="ECO:0007669"/>
    <property type="project" value="TreeGrafter"/>
</dbReference>
<evidence type="ECO:0000313" key="8">
    <source>
        <dbReference type="EMBL" id="ETE70564.1"/>
    </source>
</evidence>
<dbReference type="InterPro" id="IPR002018">
    <property type="entry name" value="CarbesteraseB"/>
</dbReference>
<evidence type="ECO:0000256" key="3">
    <source>
        <dbReference type="ARBA" id="ARBA00022801"/>
    </source>
</evidence>
<dbReference type="Proteomes" id="UP000018936">
    <property type="component" value="Unassembled WGS sequence"/>
</dbReference>
<dbReference type="GO" id="GO:0005886">
    <property type="term" value="C:plasma membrane"/>
    <property type="evidence" value="ECO:0007669"/>
    <property type="project" value="TreeGrafter"/>
</dbReference>
<evidence type="ECO:0000256" key="2">
    <source>
        <dbReference type="ARBA" id="ARBA00022487"/>
    </source>
</evidence>
<evidence type="ECO:0000313" key="9">
    <source>
        <dbReference type="Proteomes" id="UP000018936"/>
    </source>
</evidence>
<comment type="caution">
    <text evidence="8">The sequence shown here is derived from an EMBL/GenBank/DDBJ whole genome shotgun (WGS) entry which is preliminary data.</text>
</comment>
<sequence>MPCLLCPSLLCCLLLLLLPFPLASSSTSNGGTVVITSSGPIKGKQVLSGLGSVTAYLGIPYAEPPLGKLRFQKPLPHQPWNQTLEATNFGNSCPQFLFLDELEAEIWSPKTPLSEDCLSLNIWVSNPQPSSPVPVLVWIHGGGYLGGTASVDVFNGASLAATENVIVVTINYRLGALGFLYLPPAAPGNLGLWDQQLALKWIKENAAAFGGDPSRVTIFGQSVGGASVNFHLFAPKSQDLFAQAVMQSGTANAFWAWRPPEEAKRISLEFVHLLGCSKDNNTSIGHCLQTKNVSEFIQHEISLFRKLGFFLNFPFKPTVDGDFLLGNPENLMEKGQIQLKPVLIGKNSDEGDSTVHYIFSDINDNLINQEQLLKGIQLLVPTEGATEDFVQTVALRHSEGNHGPAKYRSALSHFFADRIIACPLIEAAGNIRKTGSPVYAYLFAHRPSGSVWPEWTGASHGAEIPYIFGTLESILPINQTHTEAEARLSRKMMHYWAEFARTGNPTGLVATKDEWPLYNATEQNFFVLNSESSQEMEKEPVHHCGFLKNHFSMAEDPLASTSASNGDTVVITSSGPIKGKQFLAGLGSVTAYLVIPYAEPPLGKLRFQNPLPHQPRNQTLETTSFGNSCSQSIYYEDTAAMVWNPRTPLSEDCLSHNIWVPHPQPSSPVPVFVWIHGDGYGGCSEDSNTSIGHCLQTKNVSELIQQQGSLFLNEDCLLNFPFRPTIDGDFLLGDPEKLVEEEQIQVKPVLIGKVSDEGSTFIHDLFSDIKESLINEEQLLKGIQLLVPNATEDVVQSIALRNPAGLVATKDEWLLYNATEQNFFVLNSEPSQKTEKEPTHHCGFLKKHLSKSEDPYIAIMLRFFWSRLSFFFFLSLVCKCASNNDTPVVTSSGPIKGKIVLTRSGSVTAYLGIPYAEPPVKKLRFQKPVPHQPWSEVLEATRFGNSCPQTNITGLPDKDIWVPNTPLSEDCLFLNIWAPHPRPSRPVPVLVWIQGMGFITGTASSDVYNGAILSATENVIVASMNYRLGGLGFLYLPPYAPGNMGLWDQHLALKWLKDNIALFGGDPAQLTLVGQSAGAVLVGCHLLSPLSQPLFARAVLQSGVPNAIWPWKSPQEAHRDAIMLSKQVGCAKDSDSAVVSCLQEIDFGHENFTQLTLINSLTTDGNFLPGNVPNLLDTAILEGKPILTGVTDDEGSAFVLLMYSSTKTNGGILTWEQLLQGVTITMRRGTKKEVAHTVAQKFSEANHGQYRLAFSQYMRDYFMVCPLVELAAKIRKARKPVYVYSFSHHPSGSGWPEWIGTPHGAEIPYVFGTMASATNQSITEAEEALSRQTMRYWAQFARGGTPTGTKADGVQWPLYDATEQNFFHISTDPPQLKRLSPAPLCDFLATLPENDIQS</sequence>
<dbReference type="GO" id="GO:0003990">
    <property type="term" value="F:acetylcholinesterase activity"/>
    <property type="evidence" value="ECO:0007669"/>
    <property type="project" value="TreeGrafter"/>
</dbReference>
<feature type="domain" description="Carboxylesterase type B" evidence="7">
    <location>
        <begin position="682"/>
        <end position="779"/>
    </location>
</feature>
<keyword evidence="3" id="KW-0378">Hydrolase</keyword>
<dbReference type="PRINTS" id="PR00878">
    <property type="entry name" value="CHOLNESTRASE"/>
</dbReference>
<dbReference type="ESTHER" id="ophha-v8p7p1.3">
    <property type="family name" value="Cholinesterase-like"/>
</dbReference>
<dbReference type="SUPFAM" id="SSF53474">
    <property type="entry name" value="alpha/beta-Hydrolases"/>
    <property type="match status" value="3"/>
</dbReference>
<evidence type="ECO:0000259" key="7">
    <source>
        <dbReference type="Pfam" id="PF00135"/>
    </source>
</evidence>
<dbReference type="FunFam" id="3.40.50.1820:FF:000029">
    <property type="entry name" value="Acetylcholinesterase"/>
    <property type="match status" value="2"/>
</dbReference>
<dbReference type="GO" id="GO:0019695">
    <property type="term" value="P:choline metabolic process"/>
    <property type="evidence" value="ECO:0007669"/>
    <property type="project" value="TreeGrafter"/>
</dbReference>
<accession>V8P7P1</accession>
<comment type="similarity">
    <text evidence="1">Belongs to the type-B carboxylesterase/lipase family.</text>
</comment>
<evidence type="ECO:0000256" key="4">
    <source>
        <dbReference type="ARBA" id="ARBA00023157"/>
    </source>
</evidence>
<feature type="active site" description="Acyl-ester intermediate" evidence="5">
    <location>
        <position position="222"/>
    </location>
</feature>